<reference evidence="3 4" key="1">
    <citation type="journal article" date="2014" name="Curr. Biol.">
        <title>The genome of the clonal raider ant Cerapachys biroi.</title>
        <authorList>
            <person name="Oxley P.R."/>
            <person name="Ji L."/>
            <person name="Fetter-Pruneda I."/>
            <person name="McKenzie S.K."/>
            <person name="Li C."/>
            <person name="Hu H."/>
            <person name="Zhang G."/>
            <person name="Kronauer D.J."/>
        </authorList>
    </citation>
    <scope>NUCLEOTIDE SEQUENCE [LARGE SCALE GENOMIC DNA]</scope>
</reference>
<dbReference type="InterPro" id="IPR007527">
    <property type="entry name" value="Znf_SWIM"/>
</dbReference>
<evidence type="ECO:0000259" key="2">
    <source>
        <dbReference type="PROSITE" id="PS50966"/>
    </source>
</evidence>
<feature type="domain" description="SWIM-type" evidence="2">
    <location>
        <begin position="147"/>
        <end position="198"/>
    </location>
</feature>
<dbReference type="PROSITE" id="PS50966">
    <property type="entry name" value="ZF_SWIM"/>
    <property type="match status" value="1"/>
</dbReference>
<keyword evidence="4" id="KW-1185">Reference proteome</keyword>
<dbReference type="Proteomes" id="UP000053097">
    <property type="component" value="Unassembled WGS sequence"/>
</dbReference>
<gene>
    <name evidence="3" type="ORF">X777_07631</name>
</gene>
<evidence type="ECO:0000313" key="4">
    <source>
        <dbReference type="Proteomes" id="UP000053097"/>
    </source>
</evidence>
<keyword evidence="1" id="KW-0863">Zinc-finger</keyword>
<keyword evidence="1" id="KW-0479">Metal-binding</keyword>
<keyword evidence="1" id="KW-0862">Zinc</keyword>
<evidence type="ECO:0000256" key="1">
    <source>
        <dbReference type="PROSITE-ProRule" id="PRU00325"/>
    </source>
</evidence>
<organism evidence="3 4">
    <name type="scientific">Ooceraea biroi</name>
    <name type="common">Clonal raider ant</name>
    <name type="synonym">Cerapachys biroi</name>
    <dbReference type="NCBI Taxonomy" id="2015173"/>
    <lineage>
        <taxon>Eukaryota</taxon>
        <taxon>Metazoa</taxon>
        <taxon>Ecdysozoa</taxon>
        <taxon>Arthropoda</taxon>
        <taxon>Hexapoda</taxon>
        <taxon>Insecta</taxon>
        <taxon>Pterygota</taxon>
        <taxon>Neoptera</taxon>
        <taxon>Endopterygota</taxon>
        <taxon>Hymenoptera</taxon>
        <taxon>Apocrita</taxon>
        <taxon>Aculeata</taxon>
        <taxon>Formicoidea</taxon>
        <taxon>Formicidae</taxon>
        <taxon>Dorylinae</taxon>
        <taxon>Ooceraea</taxon>
    </lineage>
</organism>
<dbReference type="GO" id="GO:0008270">
    <property type="term" value="F:zinc ion binding"/>
    <property type="evidence" value="ECO:0007669"/>
    <property type="project" value="UniProtKB-KW"/>
</dbReference>
<name>A0A026X5R7_OOCBI</name>
<accession>A0A026X5R7</accession>
<evidence type="ECO:0000313" key="3">
    <source>
        <dbReference type="EMBL" id="EZA62814.1"/>
    </source>
</evidence>
<proteinExistence type="predicted"/>
<sequence>MAFRNRMPCYICNVAFGPAQMARIDDDGNANKRDIAIRRCDENNHPPLAVTNVTRICINCNRSVLDEIAVILRDPACLRLNLLKQIRNNSCFYRIAGAIINVHLAPSYIQDKIQRDGQEEFQLDELIDEPGFIRVRLYSRFRNAAKYQLWIAYDSIEENEHDNDIHDNIIHGYYCTCKTGARSIGSCAHVANVLWFLGYARHEPNVLYPATSLLHNILDASNRAQPINPNDAIELDE</sequence>
<dbReference type="AlphaFoldDB" id="A0A026X5R7"/>
<protein>
    <recommendedName>
        <fullName evidence="2">SWIM-type domain-containing protein</fullName>
    </recommendedName>
</protein>
<dbReference type="EMBL" id="KK107019">
    <property type="protein sequence ID" value="EZA62814.1"/>
    <property type="molecule type" value="Genomic_DNA"/>
</dbReference>